<dbReference type="EMBL" id="GGEC01062537">
    <property type="protein sequence ID" value="MBX43021.1"/>
    <property type="molecule type" value="Transcribed_RNA"/>
</dbReference>
<evidence type="ECO:0000313" key="1">
    <source>
        <dbReference type="EMBL" id="MBX43021.1"/>
    </source>
</evidence>
<reference evidence="1" key="1">
    <citation type="submission" date="2018-02" db="EMBL/GenBank/DDBJ databases">
        <title>Rhizophora mucronata_Transcriptome.</title>
        <authorList>
            <person name="Meera S.P."/>
            <person name="Sreeshan A."/>
            <person name="Augustine A."/>
        </authorList>
    </citation>
    <scope>NUCLEOTIDE SEQUENCE</scope>
    <source>
        <tissue evidence="1">Leaf</tissue>
    </source>
</reference>
<organism evidence="1">
    <name type="scientific">Rhizophora mucronata</name>
    <name type="common">Asiatic mangrove</name>
    <dbReference type="NCBI Taxonomy" id="61149"/>
    <lineage>
        <taxon>Eukaryota</taxon>
        <taxon>Viridiplantae</taxon>
        <taxon>Streptophyta</taxon>
        <taxon>Embryophyta</taxon>
        <taxon>Tracheophyta</taxon>
        <taxon>Spermatophyta</taxon>
        <taxon>Magnoliopsida</taxon>
        <taxon>eudicotyledons</taxon>
        <taxon>Gunneridae</taxon>
        <taxon>Pentapetalae</taxon>
        <taxon>rosids</taxon>
        <taxon>fabids</taxon>
        <taxon>Malpighiales</taxon>
        <taxon>Rhizophoraceae</taxon>
        <taxon>Rhizophora</taxon>
    </lineage>
</organism>
<sequence>MIDRNYLSKRCTKPKKRNQYENHTAHEIWNIKKKQSSKDEIMVKVNVHSKYLQQHQYAKCSQSRRNCVFSKPQMPQAKTSLQEHKIMANASTGEMQEFNIDI</sequence>
<dbReference type="AlphaFoldDB" id="A0A2P2NKJ2"/>
<protein>
    <submittedName>
        <fullName evidence="1">Uncharacterized protein</fullName>
    </submittedName>
</protein>
<accession>A0A2P2NKJ2</accession>
<name>A0A2P2NKJ2_RHIMU</name>
<proteinExistence type="predicted"/>